<comment type="caution">
    <text evidence="1">The sequence shown here is derived from an EMBL/GenBank/DDBJ whole genome shotgun (WGS) entry which is preliminary data.</text>
</comment>
<keyword evidence="2" id="KW-1185">Reference proteome</keyword>
<accession>A0AAN7B069</accession>
<name>A0AAN7B069_9PEZI</name>
<dbReference type="Proteomes" id="UP001303160">
    <property type="component" value="Unassembled WGS sequence"/>
</dbReference>
<protein>
    <submittedName>
        <fullName evidence="1">Uncharacterized protein</fullName>
    </submittedName>
</protein>
<dbReference type="EMBL" id="MU863878">
    <property type="protein sequence ID" value="KAK4204997.1"/>
    <property type="molecule type" value="Genomic_DNA"/>
</dbReference>
<organism evidence="1 2">
    <name type="scientific">Triangularia verruculosa</name>
    <dbReference type="NCBI Taxonomy" id="2587418"/>
    <lineage>
        <taxon>Eukaryota</taxon>
        <taxon>Fungi</taxon>
        <taxon>Dikarya</taxon>
        <taxon>Ascomycota</taxon>
        <taxon>Pezizomycotina</taxon>
        <taxon>Sordariomycetes</taxon>
        <taxon>Sordariomycetidae</taxon>
        <taxon>Sordariales</taxon>
        <taxon>Podosporaceae</taxon>
        <taxon>Triangularia</taxon>
    </lineage>
</organism>
<dbReference type="AlphaFoldDB" id="A0AAN7B069"/>
<gene>
    <name evidence="1" type="ORF">QBC40DRAFT_292205</name>
</gene>
<evidence type="ECO:0000313" key="2">
    <source>
        <dbReference type="Proteomes" id="UP001303160"/>
    </source>
</evidence>
<evidence type="ECO:0000313" key="1">
    <source>
        <dbReference type="EMBL" id="KAK4204997.1"/>
    </source>
</evidence>
<reference evidence="1" key="2">
    <citation type="submission" date="2023-05" db="EMBL/GenBank/DDBJ databases">
        <authorList>
            <consortium name="Lawrence Berkeley National Laboratory"/>
            <person name="Steindorff A."/>
            <person name="Hensen N."/>
            <person name="Bonometti L."/>
            <person name="Westerberg I."/>
            <person name="Brannstrom I.O."/>
            <person name="Guillou S."/>
            <person name="Cros-Aarteil S."/>
            <person name="Calhoun S."/>
            <person name="Haridas S."/>
            <person name="Kuo A."/>
            <person name="Mondo S."/>
            <person name="Pangilinan J."/>
            <person name="Riley R."/>
            <person name="Labutti K."/>
            <person name="Andreopoulos B."/>
            <person name="Lipzen A."/>
            <person name="Chen C."/>
            <person name="Yanf M."/>
            <person name="Daum C."/>
            <person name="Ng V."/>
            <person name="Clum A."/>
            <person name="Ohm R."/>
            <person name="Martin F."/>
            <person name="Silar P."/>
            <person name="Natvig D."/>
            <person name="Lalanne C."/>
            <person name="Gautier V."/>
            <person name="Ament-Velasquez S.L."/>
            <person name="Kruys A."/>
            <person name="Hutchinson M.I."/>
            <person name="Powell A.J."/>
            <person name="Barry K."/>
            <person name="Miller A.N."/>
            <person name="Grigoriev I.V."/>
            <person name="Debuchy R."/>
            <person name="Gladieux P."/>
            <person name="Thoren M.H."/>
            <person name="Johannesson H."/>
        </authorList>
    </citation>
    <scope>NUCLEOTIDE SEQUENCE</scope>
    <source>
        <strain evidence="1">CBS 315.58</strain>
    </source>
</reference>
<reference evidence="1" key="1">
    <citation type="journal article" date="2023" name="Mol. Phylogenet. Evol.">
        <title>Genome-scale phylogeny and comparative genomics of the fungal order Sordariales.</title>
        <authorList>
            <person name="Hensen N."/>
            <person name="Bonometti L."/>
            <person name="Westerberg I."/>
            <person name="Brannstrom I.O."/>
            <person name="Guillou S."/>
            <person name="Cros-Aarteil S."/>
            <person name="Calhoun S."/>
            <person name="Haridas S."/>
            <person name="Kuo A."/>
            <person name="Mondo S."/>
            <person name="Pangilinan J."/>
            <person name="Riley R."/>
            <person name="LaButti K."/>
            <person name="Andreopoulos B."/>
            <person name="Lipzen A."/>
            <person name="Chen C."/>
            <person name="Yan M."/>
            <person name="Daum C."/>
            <person name="Ng V."/>
            <person name="Clum A."/>
            <person name="Steindorff A."/>
            <person name="Ohm R.A."/>
            <person name="Martin F."/>
            <person name="Silar P."/>
            <person name="Natvig D.O."/>
            <person name="Lalanne C."/>
            <person name="Gautier V."/>
            <person name="Ament-Velasquez S.L."/>
            <person name="Kruys A."/>
            <person name="Hutchinson M.I."/>
            <person name="Powell A.J."/>
            <person name="Barry K."/>
            <person name="Miller A.N."/>
            <person name="Grigoriev I.V."/>
            <person name="Debuchy R."/>
            <person name="Gladieux P."/>
            <person name="Hiltunen Thoren M."/>
            <person name="Johannesson H."/>
        </authorList>
    </citation>
    <scope>NUCLEOTIDE SEQUENCE</scope>
    <source>
        <strain evidence="1">CBS 315.58</strain>
    </source>
</reference>
<sequence length="211" mass="23636">MNCGGAAQSCVKTFRSIAGRNFEFPEPSGTAGPYMTCCHLWGQWVQWFQRQAPNYYLQGSALHVGVRQTPADQKSQSRDDPTLLKFCRVRKSQGSSPPTPLSKTEASAFPFRSLLKPLPLSPVLGRPSFDCGSDEMRMQSHKYPMPSCHAMQTFARLWLGPIFSRKPGASSKSFASDTLFIIEHRTREGCYFTWRSCSLQILLCNDEPTLG</sequence>
<proteinExistence type="predicted"/>